<proteinExistence type="predicted"/>
<feature type="region of interest" description="Disordered" evidence="1">
    <location>
        <begin position="209"/>
        <end position="231"/>
    </location>
</feature>
<dbReference type="EMBL" id="FOEP01000005">
    <property type="protein sequence ID" value="SEQ31152.1"/>
    <property type="molecule type" value="Genomic_DNA"/>
</dbReference>
<gene>
    <name evidence="2" type="ORF">SAMN04488092_105235</name>
</gene>
<keyword evidence="3" id="KW-1185">Reference proteome</keyword>
<dbReference type="Proteomes" id="UP000198634">
    <property type="component" value="Unassembled WGS sequence"/>
</dbReference>
<dbReference type="Pfam" id="PF20572">
    <property type="entry name" value="DUF6781"/>
    <property type="match status" value="1"/>
</dbReference>
<accession>A0A1H9EZP8</accession>
<organism evidence="2 3">
    <name type="scientific">Thalassovita taeanensis</name>
    <dbReference type="NCBI Taxonomy" id="657014"/>
    <lineage>
        <taxon>Bacteria</taxon>
        <taxon>Pseudomonadati</taxon>
        <taxon>Pseudomonadota</taxon>
        <taxon>Alphaproteobacteria</taxon>
        <taxon>Rhodobacterales</taxon>
        <taxon>Roseobacteraceae</taxon>
        <taxon>Thalassovita</taxon>
    </lineage>
</organism>
<evidence type="ECO:0000313" key="3">
    <source>
        <dbReference type="Proteomes" id="UP000198634"/>
    </source>
</evidence>
<evidence type="ECO:0000256" key="1">
    <source>
        <dbReference type="SAM" id="MobiDB-lite"/>
    </source>
</evidence>
<sequence length="231" mass="24640">MDETSDKIEQGLDVPALRSDTHAALIEGDRIQEAVRDVVVRALSSRPLSRENVKEVIEVVLDEAADGASESGVETTDALKQASAGIDDALSRATHASKLALEEATGRVEAFSETDLKQAADDLVALDKMYLEVLRDLVKSGRKASHALFKDLVTHVERSSADTGKSIRASLEALQGHLPHRPHLSDLGRSARTGMATVASIGSGILAGLSDSLAPSQEQDKDDEKPKQKDA</sequence>
<dbReference type="InterPro" id="IPR046708">
    <property type="entry name" value="DUF6781"/>
</dbReference>
<evidence type="ECO:0000313" key="2">
    <source>
        <dbReference type="EMBL" id="SEQ31152.1"/>
    </source>
</evidence>
<reference evidence="2 3" key="1">
    <citation type="submission" date="2016-10" db="EMBL/GenBank/DDBJ databases">
        <authorList>
            <person name="de Groot N.N."/>
        </authorList>
    </citation>
    <scope>NUCLEOTIDE SEQUENCE [LARGE SCALE GENOMIC DNA]</scope>
    <source>
        <strain evidence="2 3">DSM 22007</strain>
    </source>
</reference>
<dbReference type="AlphaFoldDB" id="A0A1H9EZP8"/>
<dbReference type="OrthoDB" id="7853711at2"/>
<protein>
    <submittedName>
        <fullName evidence="2">Uncharacterized protein</fullName>
    </submittedName>
</protein>
<dbReference type="RefSeq" id="WP_090269675.1">
    <property type="nucleotide sequence ID" value="NZ_FOEP01000005.1"/>
</dbReference>
<dbReference type="STRING" id="657014.SAMN04488092_105235"/>
<name>A0A1H9EZP8_9RHOB</name>
<feature type="compositionally biased region" description="Basic and acidic residues" evidence="1">
    <location>
        <begin position="218"/>
        <end position="231"/>
    </location>
</feature>